<evidence type="ECO:0000313" key="2">
    <source>
        <dbReference type="EMBL" id="CAD8831495.1"/>
    </source>
</evidence>
<gene>
    <name evidence="2" type="ORF">NSCI0253_LOCUS5842</name>
</gene>
<feature type="signal peptide" evidence="1">
    <location>
        <begin position="1"/>
        <end position="36"/>
    </location>
</feature>
<reference evidence="2" key="1">
    <citation type="submission" date="2021-01" db="EMBL/GenBank/DDBJ databases">
        <authorList>
            <person name="Corre E."/>
            <person name="Pelletier E."/>
            <person name="Niang G."/>
            <person name="Scheremetjew M."/>
            <person name="Finn R."/>
            <person name="Kale V."/>
            <person name="Holt S."/>
            <person name="Cochrane G."/>
            <person name="Meng A."/>
            <person name="Brown T."/>
            <person name="Cohen L."/>
        </authorList>
    </citation>
    <scope>NUCLEOTIDE SEQUENCE</scope>
</reference>
<evidence type="ECO:0000256" key="1">
    <source>
        <dbReference type="SAM" id="SignalP"/>
    </source>
</evidence>
<proteinExistence type="predicted"/>
<protein>
    <submittedName>
        <fullName evidence="2">Uncharacterized protein</fullName>
    </submittedName>
</protein>
<dbReference type="AlphaFoldDB" id="A0A7S0ZTJ4"/>
<accession>A0A7S0ZTJ4</accession>
<feature type="chain" id="PRO_5031287001" evidence="1">
    <location>
        <begin position="37"/>
        <end position="327"/>
    </location>
</feature>
<keyword evidence="1" id="KW-0732">Signal</keyword>
<sequence>MAQVILAREREHKSGRPYSAMPCLFVLLALASRVSGDSFPIDYRQCQSFDDFGWPRFESDEALVSSPWSAYLTEVYGALPVEYPFCTFDLWLIGSVPAFPSLNLTLDPSKASLLNRINHTFHAGDYDDGDFFQTSFGMWIYHSDVVVAEQNTWLEVQHMLFETERQAMWFTRSRGSGIWYNVGRTISFVSDDGHNAAYAYFAARGCVYPLPPNPPNGTLNCSAPAQVEYCLEIASYSENAMAVCAGNEGYESVQFASAPGPIVNIFGRVGWLELFSTSLQGKYACGTPAGGTSAGFRFGWNAREPCNCIEGGYQYAPTNCDGNRIVV</sequence>
<dbReference type="EMBL" id="HBFQ01008307">
    <property type="protein sequence ID" value="CAD8831495.1"/>
    <property type="molecule type" value="Transcribed_RNA"/>
</dbReference>
<organism evidence="2">
    <name type="scientific">Noctiluca scintillans</name>
    <name type="common">Sea sparkle</name>
    <name type="synonym">Red tide dinoflagellate</name>
    <dbReference type="NCBI Taxonomy" id="2966"/>
    <lineage>
        <taxon>Eukaryota</taxon>
        <taxon>Sar</taxon>
        <taxon>Alveolata</taxon>
        <taxon>Dinophyceae</taxon>
        <taxon>Noctilucales</taxon>
        <taxon>Noctilucaceae</taxon>
        <taxon>Noctiluca</taxon>
    </lineage>
</organism>
<name>A0A7S0ZTJ4_NOCSC</name>